<dbReference type="PROSITE" id="PS50928">
    <property type="entry name" value="ABC_TM1"/>
    <property type="match status" value="1"/>
</dbReference>
<keyword evidence="2 7" id="KW-0813">Transport</keyword>
<feature type="transmembrane region" description="Helical" evidence="7">
    <location>
        <begin position="113"/>
        <end position="134"/>
    </location>
</feature>
<comment type="caution">
    <text evidence="10">The sequence shown here is derived from an EMBL/GenBank/DDBJ whole genome shotgun (WGS) entry which is preliminary data.</text>
</comment>
<evidence type="ECO:0000259" key="9">
    <source>
        <dbReference type="PROSITE" id="PS50928"/>
    </source>
</evidence>
<evidence type="ECO:0000256" key="6">
    <source>
        <dbReference type="ARBA" id="ARBA00023136"/>
    </source>
</evidence>
<gene>
    <name evidence="10" type="ORF">CLV46_2055</name>
</gene>
<keyword evidence="4 7" id="KW-0812">Transmembrane</keyword>
<comment type="subcellular location">
    <subcellularLocation>
        <location evidence="1 7">Cell membrane</location>
        <topology evidence="1 7">Multi-pass membrane protein</topology>
    </subcellularLocation>
</comment>
<dbReference type="Pfam" id="PF00528">
    <property type="entry name" value="BPD_transp_1"/>
    <property type="match status" value="1"/>
</dbReference>
<dbReference type="InterPro" id="IPR035906">
    <property type="entry name" value="MetI-like_sf"/>
</dbReference>
<reference evidence="10 11" key="1">
    <citation type="submission" date="2017-11" db="EMBL/GenBank/DDBJ databases">
        <title>Genomic Encyclopedia of Archaeal and Bacterial Type Strains, Phase II (KMG-II): From Individual Species to Whole Genera.</title>
        <authorList>
            <person name="Goeker M."/>
        </authorList>
    </citation>
    <scope>NUCLEOTIDE SEQUENCE [LARGE SCALE GENOMIC DNA]</scope>
    <source>
        <strain evidence="10 11">DSM 27393</strain>
    </source>
</reference>
<feature type="transmembrane region" description="Helical" evidence="7">
    <location>
        <begin position="77"/>
        <end position="101"/>
    </location>
</feature>
<accession>A0A2M9CKQ1</accession>
<comment type="similarity">
    <text evidence="7">Belongs to the binding-protein-dependent transport system permease family.</text>
</comment>
<dbReference type="RefSeq" id="WP_100364667.1">
    <property type="nucleotide sequence ID" value="NZ_PGFF01000001.1"/>
</dbReference>
<keyword evidence="5 7" id="KW-1133">Transmembrane helix</keyword>
<proteinExistence type="inferred from homology"/>
<dbReference type="Gene3D" id="1.10.3720.10">
    <property type="entry name" value="MetI-like"/>
    <property type="match status" value="1"/>
</dbReference>
<dbReference type="InterPro" id="IPR000515">
    <property type="entry name" value="MetI-like"/>
</dbReference>
<name>A0A2M9CKQ1_9MICO</name>
<feature type="transmembrane region" description="Helical" evidence="7">
    <location>
        <begin position="241"/>
        <end position="267"/>
    </location>
</feature>
<keyword evidence="6 7" id="KW-0472">Membrane</keyword>
<feature type="region of interest" description="Disordered" evidence="8">
    <location>
        <begin position="295"/>
        <end position="332"/>
    </location>
</feature>
<dbReference type="SUPFAM" id="SSF161098">
    <property type="entry name" value="MetI-like"/>
    <property type="match status" value="1"/>
</dbReference>
<dbReference type="GO" id="GO:0043190">
    <property type="term" value="C:ATP-binding cassette (ABC) transporter complex"/>
    <property type="evidence" value="ECO:0007669"/>
    <property type="project" value="InterPro"/>
</dbReference>
<dbReference type="GO" id="GO:0006865">
    <property type="term" value="P:amino acid transport"/>
    <property type="evidence" value="ECO:0007669"/>
    <property type="project" value="TreeGrafter"/>
</dbReference>
<evidence type="ECO:0000256" key="5">
    <source>
        <dbReference type="ARBA" id="ARBA00022989"/>
    </source>
</evidence>
<feature type="transmembrane region" description="Helical" evidence="7">
    <location>
        <begin position="140"/>
        <end position="160"/>
    </location>
</feature>
<keyword evidence="11" id="KW-1185">Reference proteome</keyword>
<evidence type="ECO:0000256" key="7">
    <source>
        <dbReference type="RuleBase" id="RU363032"/>
    </source>
</evidence>
<evidence type="ECO:0000256" key="1">
    <source>
        <dbReference type="ARBA" id="ARBA00004651"/>
    </source>
</evidence>
<protein>
    <submittedName>
        <fullName evidence="10">Glutamate transport system permease protein</fullName>
    </submittedName>
</protein>
<feature type="transmembrane region" description="Helical" evidence="7">
    <location>
        <begin position="18"/>
        <end position="41"/>
    </location>
</feature>
<dbReference type="InterPro" id="IPR043429">
    <property type="entry name" value="ArtM/GltK/GlnP/TcyL/YhdX-like"/>
</dbReference>
<evidence type="ECO:0000256" key="3">
    <source>
        <dbReference type="ARBA" id="ARBA00022475"/>
    </source>
</evidence>
<dbReference type="PANTHER" id="PTHR30614">
    <property type="entry name" value="MEMBRANE COMPONENT OF AMINO ACID ABC TRANSPORTER"/>
    <property type="match status" value="1"/>
</dbReference>
<evidence type="ECO:0000313" key="10">
    <source>
        <dbReference type="EMBL" id="PJJ72483.1"/>
    </source>
</evidence>
<sequence length="332" mass="35002">MTSVLYDVPGPKARRRSLLISILGGLVILAGLAAIVVMLAAPRVNAGGVETPGMFDPSRWDILADRALWRTILQRGLLATLQMAAVAAVGALVLGVLLSMARTARTAFIRIPAIIVIEFLRGMPVLLLMLFTLLVFSTGAYWAGVIGLVLYNGAIIGEALRAGINSLPRGQRESGLAIGLTPLQTRFSIEFPQAFRQMLPIIIAQLVVLLKDTSLASIIGYQELLNIGLRQATTTFGSRYLFTLFFVVLAVYLAVNLLLSWLARLLARRTASGRGGRRTKQAARVVQQLGGAGMAGTQLPVTFDDRSGGAFPSGSGSDSGASGGSGDGGGNP</sequence>
<dbReference type="GO" id="GO:0022857">
    <property type="term" value="F:transmembrane transporter activity"/>
    <property type="evidence" value="ECO:0007669"/>
    <property type="project" value="InterPro"/>
</dbReference>
<evidence type="ECO:0000313" key="11">
    <source>
        <dbReference type="Proteomes" id="UP000228758"/>
    </source>
</evidence>
<evidence type="ECO:0000256" key="8">
    <source>
        <dbReference type="SAM" id="MobiDB-lite"/>
    </source>
</evidence>
<dbReference type="AlphaFoldDB" id="A0A2M9CKQ1"/>
<evidence type="ECO:0000256" key="2">
    <source>
        <dbReference type="ARBA" id="ARBA00022448"/>
    </source>
</evidence>
<keyword evidence="3" id="KW-1003">Cell membrane</keyword>
<feature type="compositionally biased region" description="Gly residues" evidence="8">
    <location>
        <begin position="321"/>
        <end position="332"/>
    </location>
</feature>
<dbReference type="Proteomes" id="UP000228758">
    <property type="component" value="Unassembled WGS sequence"/>
</dbReference>
<dbReference type="InterPro" id="IPR010065">
    <property type="entry name" value="AA_ABC_transptr_permease_3TM"/>
</dbReference>
<dbReference type="PANTHER" id="PTHR30614:SF21">
    <property type="entry name" value="AMINO ACID ABC TRANSPORTER PERMEASE"/>
    <property type="match status" value="1"/>
</dbReference>
<dbReference type="NCBIfam" id="TIGR01726">
    <property type="entry name" value="HEQRo_perm_3TM"/>
    <property type="match status" value="1"/>
</dbReference>
<dbReference type="EMBL" id="PGFF01000001">
    <property type="protein sequence ID" value="PJJ72483.1"/>
    <property type="molecule type" value="Genomic_DNA"/>
</dbReference>
<feature type="compositionally biased region" description="Low complexity" evidence="8">
    <location>
        <begin position="308"/>
        <end position="320"/>
    </location>
</feature>
<organism evidence="10 11">
    <name type="scientific">Diaminobutyricimonas aerilata</name>
    <dbReference type="NCBI Taxonomy" id="1162967"/>
    <lineage>
        <taxon>Bacteria</taxon>
        <taxon>Bacillati</taxon>
        <taxon>Actinomycetota</taxon>
        <taxon>Actinomycetes</taxon>
        <taxon>Micrococcales</taxon>
        <taxon>Microbacteriaceae</taxon>
        <taxon>Diaminobutyricimonas</taxon>
    </lineage>
</organism>
<dbReference type="CDD" id="cd06261">
    <property type="entry name" value="TM_PBP2"/>
    <property type="match status" value="1"/>
</dbReference>
<evidence type="ECO:0000256" key="4">
    <source>
        <dbReference type="ARBA" id="ARBA00022692"/>
    </source>
</evidence>
<feature type="domain" description="ABC transmembrane type-1" evidence="9">
    <location>
        <begin position="77"/>
        <end position="259"/>
    </location>
</feature>